<dbReference type="EMBL" id="AAWS01000016">
    <property type="protein sequence ID" value="EAY28433.1"/>
    <property type="molecule type" value="Genomic_DNA"/>
</dbReference>
<dbReference type="InterPro" id="IPR010970">
    <property type="entry name" value="Cys_dSase_SufS"/>
</dbReference>
<dbReference type="AlphaFoldDB" id="A1ZMQ3"/>
<keyword evidence="10" id="KW-1185">Reference proteome</keyword>
<dbReference type="InterPro" id="IPR015424">
    <property type="entry name" value="PyrdxlP-dep_Trfase"/>
</dbReference>
<keyword evidence="4" id="KW-0808">Transferase</keyword>
<proteinExistence type="inferred from homology"/>
<dbReference type="Gene3D" id="3.90.1150.10">
    <property type="entry name" value="Aspartate Aminotransferase, domain 1"/>
    <property type="match status" value="1"/>
</dbReference>
<dbReference type="GO" id="GO:0031071">
    <property type="term" value="F:cysteine desulfurase activity"/>
    <property type="evidence" value="ECO:0007669"/>
    <property type="project" value="UniProtKB-EC"/>
</dbReference>
<comment type="caution">
    <text evidence="9">The sequence shown here is derived from an EMBL/GenBank/DDBJ whole genome shotgun (WGS) entry which is preliminary data.</text>
</comment>
<name>A1ZMQ3_MICM2</name>
<dbReference type="Pfam" id="PF00266">
    <property type="entry name" value="Aminotran_5"/>
    <property type="match status" value="1"/>
</dbReference>
<evidence type="ECO:0000256" key="2">
    <source>
        <dbReference type="ARBA" id="ARBA00010447"/>
    </source>
</evidence>
<dbReference type="PANTHER" id="PTHR43586">
    <property type="entry name" value="CYSTEINE DESULFURASE"/>
    <property type="match status" value="1"/>
</dbReference>
<comment type="catalytic activity">
    <reaction evidence="6">
        <text>(sulfur carrier)-H + L-cysteine = (sulfur carrier)-SH + L-alanine</text>
        <dbReference type="Rhea" id="RHEA:43892"/>
        <dbReference type="Rhea" id="RHEA-COMP:14737"/>
        <dbReference type="Rhea" id="RHEA-COMP:14739"/>
        <dbReference type="ChEBI" id="CHEBI:29917"/>
        <dbReference type="ChEBI" id="CHEBI:35235"/>
        <dbReference type="ChEBI" id="CHEBI:57972"/>
        <dbReference type="ChEBI" id="CHEBI:64428"/>
        <dbReference type="EC" id="2.8.1.7"/>
    </reaction>
</comment>
<evidence type="ECO:0000256" key="5">
    <source>
        <dbReference type="ARBA" id="ARBA00022898"/>
    </source>
</evidence>
<dbReference type="EC" id="2.8.1.7" evidence="3"/>
<protein>
    <recommendedName>
        <fullName evidence="3">cysteine desulfurase</fullName>
        <ecNumber evidence="3">2.8.1.7</ecNumber>
    </recommendedName>
</protein>
<dbReference type="GO" id="GO:0006534">
    <property type="term" value="P:cysteine metabolic process"/>
    <property type="evidence" value="ECO:0007669"/>
    <property type="project" value="InterPro"/>
</dbReference>
<reference evidence="9 10" key="1">
    <citation type="submission" date="2007-01" db="EMBL/GenBank/DDBJ databases">
        <authorList>
            <person name="Haygood M."/>
            <person name="Podell S."/>
            <person name="Anderson C."/>
            <person name="Hopkinson B."/>
            <person name="Roe K."/>
            <person name="Barbeau K."/>
            <person name="Gaasterland T."/>
            <person name="Ferriera S."/>
            <person name="Johnson J."/>
            <person name="Kravitz S."/>
            <person name="Beeson K."/>
            <person name="Sutton G."/>
            <person name="Rogers Y.-H."/>
            <person name="Friedman R."/>
            <person name="Frazier M."/>
            <person name="Venter J.C."/>
        </authorList>
    </citation>
    <scope>NUCLEOTIDE SEQUENCE [LARGE SCALE GENOMIC DNA]</scope>
    <source>
        <strain evidence="9 10">ATCC 23134</strain>
    </source>
</reference>
<evidence type="ECO:0000256" key="4">
    <source>
        <dbReference type="ARBA" id="ARBA00022679"/>
    </source>
</evidence>
<dbReference type="InterPro" id="IPR020578">
    <property type="entry name" value="Aminotrans_V_PyrdxlP_BS"/>
</dbReference>
<dbReference type="PROSITE" id="PS00595">
    <property type="entry name" value="AA_TRANSFER_CLASS_5"/>
    <property type="match status" value="1"/>
</dbReference>
<evidence type="ECO:0000256" key="7">
    <source>
        <dbReference type="RuleBase" id="RU004504"/>
    </source>
</evidence>
<evidence type="ECO:0000256" key="3">
    <source>
        <dbReference type="ARBA" id="ARBA00012239"/>
    </source>
</evidence>
<accession>A1ZMQ3</accession>
<dbReference type="PANTHER" id="PTHR43586:SF24">
    <property type="entry name" value="BLR4730 PROTEIN"/>
    <property type="match status" value="1"/>
</dbReference>
<evidence type="ECO:0000259" key="8">
    <source>
        <dbReference type="Pfam" id="PF00266"/>
    </source>
</evidence>
<dbReference type="GO" id="GO:0016829">
    <property type="term" value="F:lyase activity"/>
    <property type="evidence" value="ECO:0007669"/>
    <property type="project" value="UniProtKB-KW"/>
</dbReference>
<evidence type="ECO:0000256" key="1">
    <source>
        <dbReference type="ARBA" id="ARBA00001933"/>
    </source>
</evidence>
<dbReference type="OrthoDB" id="513408at2"/>
<organism evidence="9 10">
    <name type="scientific">Microscilla marina ATCC 23134</name>
    <dbReference type="NCBI Taxonomy" id="313606"/>
    <lineage>
        <taxon>Bacteria</taxon>
        <taxon>Pseudomonadati</taxon>
        <taxon>Bacteroidota</taxon>
        <taxon>Cytophagia</taxon>
        <taxon>Cytophagales</taxon>
        <taxon>Microscillaceae</taxon>
        <taxon>Microscilla</taxon>
    </lineage>
</organism>
<dbReference type="InterPro" id="IPR015421">
    <property type="entry name" value="PyrdxlP-dep_Trfase_major"/>
</dbReference>
<comment type="similarity">
    <text evidence="2">Belongs to the class-V pyridoxal-phosphate-dependent aminotransferase family. Csd subfamily.</text>
</comment>
<dbReference type="CDD" id="cd06453">
    <property type="entry name" value="SufS_like"/>
    <property type="match status" value="1"/>
</dbReference>
<keyword evidence="5" id="KW-0663">Pyridoxal phosphate</keyword>
<dbReference type="RefSeq" id="WP_002698170.1">
    <property type="nucleotide sequence ID" value="NZ_AAWS01000016.1"/>
</dbReference>
<comment type="cofactor">
    <cofactor evidence="1 7">
        <name>pyridoxal 5'-phosphate</name>
        <dbReference type="ChEBI" id="CHEBI:597326"/>
    </cofactor>
</comment>
<evidence type="ECO:0000256" key="6">
    <source>
        <dbReference type="ARBA" id="ARBA00050776"/>
    </source>
</evidence>
<sequence>MDIQKLRADTPGCLQVTHLNNAGAALIPQAVIDVQRDYMNQEANYGGYETAAKFADELQTTYTRVARLINAQPSEIALVESATVAWGKAFFALDLQPGDRVATAMAEYASNYINYLQAQKTHGIKIEVVPNDKHGQLSLEALEQLLAEDKASEGKIKLISITHVPTNGGLVNPAEEVGKLAKKYGVLYLLDACQSVGQLPVDVQQIGCDMLSATGRKYLRAPRGTGFLYVSERILQDLEPKVLDLTSAKWTAKSAYEMRTDGVRFENYEYNRANRLGLSEAVQYALDLGMENIWQRIQQLGNLLRQRLVELPNVQVYDLGLVKGGIVSWGIEGIPAEFVVEKLREVQINTSLILESGTLLDMQERELPPLVRSSVHYYNTEEEIEKLCGELKKVILLYSRIEHV</sequence>
<evidence type="ECO:0000313" key="10">
    <source>
        <dbReference type="Proteomes" id="UP000004095"/>
    </source>
</evidence>
<dbReference type="SUPFAM" id="SSF53383">
    <property type="entry name" value="PLP-dependent transferases"/>
    <property type="match status" value="1"/>
</dbReference>
<gene>
    <name evidence="9" type="ORF">M23134_03996</name>
</gene>
<dbReference type="Gene3D" id="3.40.640.10">
    <property type="entry name" value="Type I PLP-dependent aspartate aminotransferase-like (Major domain)"/>
    <property type="match status" value="1"/>
</dbReference>
<dbReference type="eggNOG" id="COG0520">
    <property type="taxonomic scope" value="Bacteria"/>
</dbReference>
<keyword evidence="9" id="KW-0456">Lyase</keyword>
<evidence type="ECO:0000313" key="9">
    <source>
        <dbReference type="EMBL" id="EAY28433.1"/>
    </source>
</evidence>
<dbReference type="InterPro" id="IPR015422">
    <property type="entry name" value="PyrdxlP-dep_Trfase_small"/>
</dbReference>
<dbReference type="InterPro" id="IPR000192">
    <property type="entry name" value="Aminotrans_V_dom"/>
</dbReference>
<feature type="domain" description="Aminotransferase class V" evidence="8">
    <location>
        <begin position="19"/>
        <end position="387"/>
    </location>
</feature>
<dbReference type="Proteomes" id="UP000004095">
    <property type="component" value="Unassembled WGS sequence"/>
</dbReference>
<dbReference type="GO" id="GO:0030170">
    <property type="term" value="F:pyridoxal phosphate binding"/>
    <property type="evidence" value="ECO:0007669"/>
    <property type="project" value="InterPro"/>
</dbReference>